<proteinExistence type="predicted"/>
<evidence type="ECO:0000313" key="1">
    <source>
        <dbReference type="EMBL" id="KAH8387368.1"/>
    </source>
</evidence>
<protein>
    <submittedName>
        <fullName evidence="1">Uncharacterized protein</fullName>
    </submittedName>
</protein>
<name>A0AAD4KBW3_9MUSC</name>
<dbReference type="EMBL" id="JAJJHW010000095">
    <property type="protein sequence ID" value="KAH8387368.1"/>
    <property type="molecule type" value="Genomic_DNA"/>
</dbReference>
<organism evidence="1 2">
    <name type="scientific">Drosophila rubida</name>
    <dbReference type="NCBI Taxonomy" id="30044"/>
    <lineage>
        <taxon>Eukaryota</taxon>
        <taxon>Metazoa</taxon>
        <taxon>Ecdysozoa</taxon>
        <taxon>Arthropoda</taxon>
        <taxon>Hexapoda</taxon>
        <taxon>Insecta</taxon>
        <taxon>Pterygota</taxon>
        <taxon>Neoptera</taxon>
        <taxon>Endopterygota</taxon>
        <taxon>Diptera</taxon>
        <taxon>Brachycera</taxon>
        <taxon>Muscomorpha</taxon>
        <taxon>Ephydroidea</taxon>
        <taxon>Drosophilidae</taxon>
        <taxon>Drosophila</taxon>
    </lineage>
</organism>
<dbReference type="AlphaFoldDB" id="A0AAD4KBW3"/>
<accession>A0AAD4KBW3</accession>
<dbReference type="Proteomes" id="UP001200034">
    <property type="component" value="Unassembled WGS sequence"/>
</dbReference>
<reference evidence="1" key="1">
    <citation type="journal article" date="2021" name="Mol. Ecol. Resour.">
        <title>Phylogenomic analyses of the genus Drosophila reveals genomic signals of climate adaptation.</title>
        <authorList>
            <person name="Li F."/>
            <person name="Rane R.V."/>
            <person name="Luria V."/>
            <person name="Xiong Z."/>
            <person name="Chen J."/>
            <person name="Li Z."/>
            <person name="Catullo R.A."/>
            <person name="Griffin P.C."/>
            <person name="Schiffer M."/>
            <person name="Pearce S."/>
            <person name="Lee S.F."/>
            <person name="McElroy K."/>
            <person name="Stocker A."/>
            <person name="Shirriffs J."/>
            <person name="Cockerell F."/>
            <person name="Coppin C."/>
            <person name="Sgro C.M."/>
            <person name="Karger A."/>
            <person name="Cain J.W."/>
            <person name="Weber J.A."/>
            <person name="Santpere G."/>
            <person name="Kirschner M.W."/>
            <person name="Hoffmann A.A."/>
            <person name="Oakeshott J.G."/>
            <person name="Zhang G."/>
        </authorList>
    </citation>
    <scope>NUCLEOTIDE SEQUENCE</scope>
    <source>
        <strain evidence="1">BGI-SZ-2011g</strain>
    </source>
</reference>
<sequence>LAELWRRTPAPEQQRRGRVRFRGTFTQRERERSAGLGSGGMLSASLKRLTKLKRGGSLKEF</sequence>
<gene>
    <name evidence="1" type="ORF">KR093_006652</name>
</gene>
<keyword evidence="2" id="KW-1185">Reference proteome</keyword>
<evidence type="ECO:0000313" key="2">
    <source>
        <dbReference type="Proteomes" id="UP001200034"/>
    </source>
</evidence>
<comment type="caution">
    <text evidence="1">The sequence shown here is derived from an EMBL/GenBank/DDBJ whole genome shotgun (WGS) entry which is preliminary data.</text>
</comment>
<feature type="non-terminal residue" evidence="1">
    <location>
        <position position="1"/>
    </location>
</feature>